<protein>
    <submittedName>
        <fullName evidence="2">Uncharacterized protein</fullName>
    </submittedName>
</protein>
<evidence type="ECO:0000256" key="1">
    <source>
        <dbReference type="SAM" id="Phobius"/>
    </source>
</evidence>
<keyword evidence="1" id="KW-0472">Membrane</keyword>
<dbReference type="RefSeq" id="WP_277859507.1">
    <property type="nucleotide sequence ID" value="NZ_JARRAG010000001.1"/>
</dbReference>
<evidence type="ECO:0000313" key="2">
    <source>
        <dbReference type="EMBL" id="MDG3003152.1"/>
    </source>
</evidence>
<proteinExistence type="predicted"/>
<keyword evidence="3" id="KW-1185">Reference proteome</keyword>
<evidence type="ECO:0000313" key="3">
    <source>
        <dbReference type="Proteomes" id="UP001216907"/>
    </source>
</evidence>
<comment type="caution">
    <text evidence="2">The sequence shown here is derived from an EMBL/GenBank/DDBJ whole genome shotgun (WGS) entry which is preliminary data.</text>
</comment>
<dbReference type="EMBL" id="JARRAG010000001">
    <property type="protein sequence ID" value="MDG3003152.1"/>
    <property type="molecule type" value="Genomic_DNA"/>
</dbReference>
<gene>
    <name evidence="2" type="ORF">PZE19_05180</name>
</gene>
<organism evidence="2 3">
    <name type="scientific">Paludisphaera mucosa</name>
    <dbReference type="NCBI Taxonomy" id="3030827"/>
    <lineage>
        <taxon>Bacteria</taxon>
        <taxon>Pseudomonadati</taxon>
        <taxon>Planctomycetota</taxon>
        <taxon>Planctomycetia</taxon>
        <taxon>Isosphaerales</taxon>
        <taxon>Isosphaeraceae</taxon>
        <taxon>Paludisphaera</taxon>
    </lineage>
</organism>
<dbReference type="Proteomes" id="UP001216907">
    <property type="component" value="Unassembled WGS sequence"/>
</dbReference>
<sequence>MLNVLVLDGLSILGSALAMRRWGGITFDVDPLMMKKVLFGSLFAVFVVAMFVLRRTGGRERLEDPQTRGARFFGSRVAAVAIGWAAFPLGLAHGLLFDPNLQAVAPFWLAAMVLGKLAYPRADDLEGFDEPMAAVDEGSA</sequence>
<accession>A0ABT6F6J8</accession>
<name>A0ABT6F6J8_9BACT</name>
<keyword evidence="1" id="KW-1133">Transmembrane helix</keyword>
<feature type="transmembrane region" description="Helical" evidence="1">
    <location>
        <begin position="34"/>
        <end position="53"/>
    </location>
</feature>
<reference evidence="2 3" key="1">
    <citation type="submission" date="2023-03" db="EMBL/GenBank/DDBJ databases">
        <title>Paludisphaera mucosa sp. nov. a novel planctomycete from northern fen.</title>
        <authorList>
            <person name="Ivanova A."/>
        </authorList>
    </citation>
    <scope>NUCLEOTIDE SEQUENCE [LARGE SCALE GENOMIC DNA]</scope>
    <source>
        <strain evidence="2 3">Pla2</strain>
    </source>
</reference>
<feature type="transmembrane region" description="Helical" evidence="1">
    <location>
        <begin position="73"/>
        <end position="95"/>
    </location>
</feature>
<keyword evidence="1" id="KW-0812">Transmembrane</keyword>